<dbReference type="GO" id="GO:0005886">
    <property type="term" value="C:plasma membrane"/>
    <property type="evidence" value="ECO:0007669"/>
    <property type="project" value="TreeGrafter"/>
</dbReference>
<dbReference type="GO" id="GO:0090313">
    <property type="term" value="P:regulation of protein targeting to membrane"/>
    <property type="evidence" value="ECO:0007669"/>
    <property type="project" value="TreeGrafter"/>
</dbReference>
<evidence type="ECO:0000313" key="4">
    <source>
        <dbReference type="Proteomes" id="UP000183208"/>
    </source>
</evidence>
<protein>
    <submittedName>
        <fullName evidence="3">AsmA protein</fullName>
    </submittedName>
</protein>
<feature type="compositionally biased region" description="Gly residues" evidence="1">
    <location>
        <begin position="624"/>
        <end position="635"/>
    </location>
</feature>
<accession>A0A1M6ZZQ7</accession>
<evidence type="ECO:0000313" key="3">
    <source>
        <dbReference type="EMBL" id="SED32634.1"/>
    </source>
</evidence>
<dbReference type="RefSeq" id="WP_074821911.1">
    <property type="nucleotide sequence ID" value="NZ_FNTI01000001.1"/>
</dbReference>
<dbReference type="InterPro" id="IPR007844">
    <property type="entry name" value="AsmA"/>
</dbReference>
<feature type="region of interest" description="Disordered" evidence="1">
    <location>
        <begin position="588"/>
        <end position="679"/>
    </location>
</feature>
<reference evidence="3 4" key="1">
    <citation type="submission" date="2016-10" db="EMBL/GenBank/DDBJ databases">
        <authorList>
            <person name="de Groot N.N."/>
        </authorList>
    </citation>
    <scope>NUCLEOTIDE SEQUENCE [LARGE SCALE GENOMIC DNA]</scope>
    <source>
        <strain evidence="3 4">GAS522</strain>
    </source>
</reference>
<dbReference type="AlphaFoldDB" id="A0A1M6ZZQ7"/>
<dbReference type="Pfam" id="PF05170">
    <property type="entry name" value="AsmA"/>
    <property type="match status" value="1"/>
</dbReference>
<dbReference type="Pfam" id="PF05359">
    <property type="entry name" value="DUF748"/>
    <property type="match status" value="1"/>
</dbReference>
<dbReference type="PANTHER" id="PTHR30441">
    <property type="entry name" value="DUF748 DOMAIN-CONTAINING PROTEIN"/>
    <property type="match status" value="1"/>
</dbReference>
<name>A0A1M6ZZQ7_9BRAD</name>
<dbReference type="Proteomes" id="UP000183208">
    <property type="component" value="Unassembled WGS sequence"/>
</dbReference>
<evidence type="ECO:0000256" key="1">
    <source>
        <dbReference type="SAM" id="MobiDB-lite"/>
    </source>
</evidence>
<dbReference type="InterPro" id="IPR008023">
    <property type="entry name" value="DUF748"/>
</dbReference>
<proteinExistence type="predicted"/>
<feature type="domain" description="AsmA" evidence="2">
    <location>
        <begin position="283"/>
        <end position="477"/>
    </location>
</feature>
<gene>
    <name evidence="3" type="ORF">SAMN05444171_3806</name>
</gene>
<sequence>MRALKIAGAAIVAVIVVIALLLVIGVPSSFLTSQIEARVERETGYKLTVNGGAKVGLWPSLNVTLNDVTLQDPKERDNDNRITAGSIQADMTLASVWAGKPEISELVIVRPVVNVPLQRERLKDAAPAAKPLAAGAGNAVSIEHVSITGGTVVFSNLRDRVENKIETINADVTVDADRKIRMTGNARSGDTPLKFEIKAAPPAPPLERQNIPTEIKLDAPGLLQAPLSAKAEVRLNGSVVMINGLTGVLGDGAFNGWASVDLASKPLVKLDLDFQRLALAKSPDSTGSAAQPWSNATIDLNGLNYVDVQARISSAELTVGDGHFAPAAIEATLASGVLKAQVSNLGAYGGSANGDVTIHASTANPSFALRADLTGVRALPLLKGLADFDKLDGKLQTRISVRSSGNSQRAIMANMSGTTFAVFQDGAIKGLNVAQMIRSLTASTLSGWQESSEQATDLSQLSASFKIDKGQAQTTDLNLVGPLVKMTGVGTIDLGTKQIGFRVEPKLVMTTEGQGRPTEPVGLGIPVMIEGPWGAPRIYPEMQGMLDNPEAAYARLKEMGKGLFGANGGGLNSSGIGAALGGLLGGGQAGAAGTPDTGQSGKPNDPLGGQLGETIGNLLQQGLSGLGQGATGQGGARPTQGRSILNPNASTPAAPAETTAPPAPADATPQQDSQPMNDVLRQLFNR</sequence>
<dbReference type="EMBL" id="FNTI01000001">
    <property type="protein sequence ID" value="SED32634.1"/>
    <property type="molecule type" value="Genomic_DNA"/>
</dbReference>
<dbReference type="PANTHER" id="PTHR30441:SF4">
    <property type="entry name" value="PROTEIN ASMA"/>
    <property type="match status" value="1"/>
</dbReference>
<dbReference type="InterPro" id="IPR052894">
    <property type="entry name" value="AsmA-related"/>
</dbReference>
<organism evidence="3 4">
    <name type="scientific">Bradyrhizobium lablabi</name>
    <dbReference type="NCBI Taxonomy" id="722472"/>
    <lineage>
        <taxon>Bacteria</taxon>
        <taxon>Pseudomonadati</taxon>
        <taxon>Pseudomonadota</taxon>
        <taxon>Alphaproteobacteria</taxon>
        <taxon>Hyphomicrobiales</taxon>
        <taxon>Nitrobacteraceae</taxon>
        <taxon>Bradyrhizobium</taxon>
    </lineage>
</organism>
<evidence type="ECO:0000259" key="2">
    <source>
        <dbReference type="Pfam" id="PF05170"/>
    </source>
</evidence>
<dbReference type="OrthoDB" id="225437at2"/>
<feature type="compositionally biased region" description="Low complexity" evidence="1">
    <location>
        <begin position="646"/>
        <end position="675"/>
    </location>
</feature>